<dbReference type="AlphaFoldDB" id="A0A1I6LTR8"/>
<dbReference type="Gene3D" id="3.40.50.150">
    <property type="entry name" value="Vaccinia Virus protein VP39"/>
    <property type="match status" value="1"/>
</dbReference>
<dbReference type="PANTHER" id="PTHR11061:SF30">
    <property type="entry name" value="TRNA (URACIL(54)-C(5))-METHYLTRANSFERASE"/>
    <property type="match status" value="1"/>
</dbReference>
<dbReference type="PANTHER" id="PTHR11061">
    <property type="entry name" value="RNA M5U METHYLTRANSFERASE"/>
    <property type="match status" value="1"/>
</dbReference>
<dbReference type="RefSeq" id="WP_089837578.1">
    <property type="nucleotide sequence ID" value="NZ_FOZL01000001.1"/>
</dbReference>
<gene>
    <name evidence="6" type="ORF">SAMN05421771_1239</name>
</gene>
<dbReference type="Pfam" id="PF05958">
    <property type="entry name" value="tRNA_U5-meth_tr"/>
    <property type="match status" value="1"/>
</dbReference>
<feature type="binding site" evidence="4">
    <location>
        <position position="336"/>
    </location>
    <ligand>
        <name>S-adenosyl-L-methionine</name>
        <dbReference type="ChEBI" id="CHEBI:59789"/>
    </ligand>
</feature>
<keyword evidence="3 4" id="KW-0949">S-adenosyl-L-methionine</keyword>
<evidence type="ECO:0000256" key="4">
    <source>
        <dbReference type="PROSITE-ProRule" id="PRU01024"/>
    </source>
</evidence>
<dbReference type="EMBL" id="FOZL01000001">
    <property type="protein sequence ID" value="SFS06672.1"/>
    <property type="molecule type" value="Genomic_DNA"/>
</dbReference>
<feature type="binding site" evidence="4">
    <location>
        <position position="290"/>
    </location>
    <ligand>
        <name>S-adenosyl-L-methionine</name>
        <dbReference type="ChEBI" id="CHEBI:59789"/>
    </ligand>
</feature>
<feature type="active site" description="Nucleophile" evidence="4">
    <location>
        <position position="363"/>
    </location>
</feature>
<feature type="active site" evidence="5">
    <location>
        <position position="363"/>
    </location>
</feature>
<evidence type="ECO:0000256" key="2">
    <source>
        <dbReference type="ARBA" id="ARBA00022679"/>
    </source>
</evidence>
<dbReference type="GO" id="GO:0070475">
    <property type="term" value="P:rRNA base methylation"/>
    <property type="evidence" value="ECO:0007669"/>
    <property type="project" value="TreeGrafter"/>
</dbReference>
<feature type="binding site" evidence="4">
    <location>
        <position position="269"/>
    </location>
    <ligand>
        <name>S-adenosyl-L-methionine</name>
        <dbReference type="ChEBI" id="CHEBI:59789"/>
    </ligand>
</feature>
<dbReference type="PROSITE" id="PS01231">
    <property type="entry name" value="TRMA_2"/>
    <property type="match status" value="1"/>
</dbReference>
<keyword evidence="7" id="KW-1185">Reference proteome</keyword>
<evidence type="ECO:0000256" key="5">
    <source>
        <dbReference type="PROSITE-ProRule" id="PRU10015"/>
    </source>
</evidence>
<evidence type="ECO:0000313" key="6">
    <source>
        <dbReference type="EMBL" id="SFS06672.1"/>
    </source>
</evidence>
<proteinExistence type="inferred from homology"/>
<dbReference type="InterPro" id="IPR030390">
    <property type="entry name" value="MeTrfase_TrmA_AS"/>
</dbReference>
<reference evidence="6 7" key="1">
    <citation type="submission" date="2016-10" db="EMBL/GenBank/DDBJ databases">
        <authorList>
            <person name="de Groot N.N."/>
        </authorList>
    </citation>
    <scope>NUCLEOTIDE SEQUENCE [LARGE SCALE GENOMIC DNA]</scope>
    <source>
        <strain evidence="6 7">DSM 21001</strain>
    </source>
</reference>
<evidence type="ECO:0000313" key="7">
    <source>
        <dbReference type="Proteomes" id="UP000199024"/>
    </source>
</evidence>
<sequence>MKTHISGAEYGGAFHAEANTQMRFVLPGELVETDPFTILKPSGARVAARCPHFGACGGCDYQHAAYPEQVQIKLDILRGMMTAAGVDELPEISVETAEPWEYRNRIRLRVQVVDGVMRFGYNQRGTREFLPIAVCPIASPLLVRAAEALVVLESPWLASIAEVEFFASEDALQMSVFTRDGRTEGFAAFCEALQVLVPALTGAGVMAASAGFGAKERATWGSAGLVQEVLGRRYWVTRGGFFQVNRLLVPRMVELVTAGRSGELAWDLYAGVGLFSRALVETFENVVGVEAGEPAALDLARKQKKVKDIQAIQMETVEFLRRAVPQRERPDLIVMDPPRAGLGAEVCTFLGRIGAREMVYVSCDPSTLARDLKMLVDSGYRLEQVRLVDMFPQTFHLETVVFLSK</sequence>
<feature type="binding site" evidence="4">
    <location>
        <position position="243"/>
    </location>
    <ligand>
        <name>S-adenosyl-L-methionine</name>
        <dbReference type="ChEBI" id="CHEBI:59789"/>
    </ligand>
</feature>
<dbReference type="Gene3D" id="2.40.50.1070">
    <property type="match status" value="1"/>
</dbReference>
<organism evidence="6 7">
    <name type="scientific">Granulicella pectinivorans</name>
    <dbReference type="NCBI Taxonomy" id="474950"/>
    <lineage>
        <taxon>Bacteria</taxon>
        <taxon>Pseudomonadati</taxon>
        <taxon>Acidobacteriota</taxon>
        <taxon>Terriglobia</taxon>
        <taxon>Terriglobales</taxon>
        <taxon>Acidobacteriaceae</taxon>
        <taxon>Granulicella</taxon>
    </lineage>
</organism>
<dbReference type="InterPro" id="IPR029063">
    <property type="entry name" value="SAM-dependent_MTases_sf"/>
</dbReference>
<dbReference type="InterPro" id="IPR030391">
    <property type="entry name" value="MeTrfase_TrmA_CS"/>
</dbReference>
<dbReference type="SUPFAM" id="SSF53335">
    <property type="entry name" value="S-adenosyl-L-methionine-dependent methyltransferases"/>
    <property type="match status" value="1"/>
</dbReference>
<dbReference type="InterPro" id="IPR010280">
    <property type="entry name" value="U5_MeTrfase_fam"/>
</dbReference>
<dbReference type="OrthoDB" id="9804590at2"/>
<protein>
    <submittedName>
        <fullName evidence="6">23S rRNA (Uracil1939-C5)-methyltransferase</fullName>
    </submittedName>
</protein>
<dbReference type="PROSITE" id="PS01230">
    <property type="entry name" value="TRMA_1"/>
    <property type="match status" value="1"/>
</dbReference>
<name>A0A1I6LTR8_9BACT</name>
<evidence type="ECO:0000256" key="3">
    <source>
        <dbReference type="ARBA" id="ARBA00022691"/>
    </source>
</evidence>
<dbReference type="PROSITE" id="PS51687">
    <property type="entry name" value="SAM_MT_RNA_M5U"/>
    <property type="match status" value="1"/>
</dbReference>
<accession>A0A1I6LTR8</accession>
<comment type="similarity">
    <text evidence="4">Belongs to the class I-like SAM-binding methyltransferase superfamily. RNA M5U methyltransferase family.</text>
</comment>
<dbReference type="STRING" id="474950.SAMN05421771_1239"/>
<keyword evidence="1 4" id="KW-0489">Methyltransferase</keyword>
<keyword evidence="2 4" id="KW-0808">Transferase</keyword>
<dbReference type="GO" id="GO:0070041">
    <property type="term" value="F:rRNA (uridine-C5-)-methyltransferase activity"/>
    <property type="evidence" value="ECO:0007669"/>
    <property type="project" value="TreeGrafter"/>
</dbReference>
<dbReference type="Proteomes" id="UP000199024">
    <property type="component" value="Unassembled WGS sequence"/>
</dbReference>
<evidence type="ECO:0000256" key="1">
    <source>
        <dbReference type="ARBA" id="ARBA00022603"/>
    </source>
</evidence>